<feature type="compositionally biased region" description="Acidic residues" evidence="1">
    <location>
        <begin position="348"/>
        <end position="367"/>
    </location>
</feature>
<keyword evidence="3" id="KW-1185">Reference proteome</keyword>
<evidence type="ECO:0000313" key="2">
    <source>
        <dbReference type="EMBL" id="OKL52255.1"/>
    </source>
</evidence>
<evidence type="ECO:0000313" key="3">
    <source>
        <dbReference type="Proteomes" id="UP000185612"/>
    </source>
</evidence>
<gene>
    <name evidence="2" type="ORF">BSZ40_01855</name>
</gene>
<feature type="region of interest" description="Disordered" evidence="1">
    <location>
        <begin position="222"/>
        <end position="270"/>
    </location>
</feature>
<accession>A0A1Q5PXU0</accession>
<evidence type="ECO:0000256" key="1">
    <source>
        <dbReference type="SAM" id="MobiDB-lite"/>
    </source>
</evidence>
<dbReference type="Proteomes" id="UP000185612">
    <property type="component" value="Unassembled WGS sequence"/>
</dbReference>
<feature type="region of interest" description="Disordered" evidence="1">
    <location>
        <begin position="317"/>
        <end position="367"/>
    </location>
</feature>
<dbReference type="AlphaFoldDB" id="A0A1Q5PXU0"/>
<dbReference type="InParanoid" id="A0A1Q5PXU0"/>
<feature type="compositionally biased region" description="Low complexity" evidence="1">
    <location>
        <begin position="322"/>
        <end position="345"/>
    </location>
</feature>
<comment type="caution">
    <text evidence="2">The sequence shown here is derived from an EMBL/GenBank/DDBJ whole genome shotgun (WGS) entry which is preliminary data.</text>
</comment>
<name>A0A1Q5PXU0_9ACTO</name>
<feature type="compositionally biased region" description="Low complexity" evidence="1">
    <location>
        <begin position="229"/>
        <end position="247"/>
    </location>
</feature>
<sequence length="367" mass="38953">MRTSAGLEFPADLDAKQLDKPTRMRLRSLSEETAGRVALHLLMVQKHLVDDPDLAWAHAEGAVRQAGRIDVVREAAALAAYSAGHFQETLREVRALRRLSGRHVHLAIEADAERALGRHSKALEIIAGSSRYTMDVIERAELAMVEAGIRMELGEPEAALLVIDHALSSLQADEETVLRLVSVKVDTLRLLDRAAEADALVAHYGLTDEETIEIHDLTELVETEEEEAPAGAADAATTELSAPAATEGDNQALTEERHDQPSLPKTDPVSAAAAPELPAAAAAEQVVAELTPTEAAEVAAAQQYGAADIAAEVEELLTADTPPADVVPTADSAPAAAASEPPSRASEPETDGQEEPAPDLFSLEDDQ</sequence>
<proteinExistence type="predicted"/>
<reference evidence="3" key="1">
    <citation type="submission" date="2016-12" db="EMBL/GenBank/DDBJ databases">
        <authorList>
            <person name="Meng X."/>
        </authorList>
    </citation>
    <scope>NUCLEOTIDE SEQUENCE [LARGE SCALE GENOMIC DNA]</scope>
    <source>
        <strain evidence="3">DSM 20732</strain>
    </source>
</reference>
<protein>
    <submittedName>
        <fullName evidence="2">Uncharacterized protein</fullName>
    </submittedName>
</protein>
<organism evidence="2 3">
    <name type="scientific">Buchananella hordeovulneris</name>
    <dbReference type="NCBI Taxonomy" id="52770"/>
    <lineage>
        <taxon>Bacteria</taxon>
        <taxon>Bacillati</taxon>
        <taxon>Actinomycetota</taxon>
        <taxon>Actinomycetes</taxon>
        <taxon>Actinomycetales</taxon>
        <taxon>Actinomycetaceae</taxon>
        <taxon>Buchananella</taxon>
    </lineage>
</organism>
<dbReference type="EMBL" id="MQVS01000002">
    <property type="protein sequence ID" value="OKL52255.1"/>
    <property type="molecule type" value="Genomic_DNA"/>
</dbReference>
<dbReference type="STRING" id="52770.BSZ40_01855"/>